<evidence type="ECO:0000259" key="5">
    <source>
        <dbReference type="PROSITE" id="PS50887"/>
    </source>
</evidence>
<dbReference type="Pfam" id="PF00563">
    <property type="entry name" value="EAL"/>
    <property type="match status" value="1"/>
</dbReference>
<dbReference type="NCBIfam" id="TIGR00254">
    <property type="entry name" value="GGDEF"/>
    <property type="match status" value="1"/>
</dbReference>
<protein>
    <submittedName>
        <fullName evidence="7">Diguanylate cyclase</fullName>
    </submittedName>
</protein>
<sequence length="813" mass="91789">MEVISSTYHLPLVLLSIIIAIIDSFVALNLGIRINKARGFARYIWLFGGAFAMGMGIWSMHFIAMLAFHLSIPVTYNLTWVIISIIPAIISSGLALYIVNRSSLGTTSVILGSLFIATGIVSMHYIGMEAMEMGASIEYNPFLWVLSVIVAFFASLVALYLLFYVSQNPKTPRIWWRKTGSALIMGIAISSMHYIGMSAVKFKPYHQHNLSGPTFNSTLLAYSIGIGMLIILGFVFISMVVDQRFESQSIESERKFRSVIESANDAIILADSKGSIISWNKGAQIIFEYEDKEVLGKKLQIIIPEQFREAHQLGMNRYLSTNKPQVIGKTVELQGLRKDGNEFPIELSVATWKEEGNIYFSSIIRDITERKHAEEKINQMVYRDHLTGLPNRHLLNDRLTQALDQANENKHIIIGIMFIDLDRFKFVNDTLGHAVGDHLLIEVAKRIQACVGKMDTVCRQGGDEFIVLLPNTTAEDVTKSAQKIVDLFSHTIVLNEHEMFVTPSIGIALYPSDGRDIETLIKNADTAMYRVKEQGKNSFQFYTPDMNEIVSKKMQLEIGLRKALKRDEFIIHYQPQVDVNSGDLIGVEALIRWQHPEWGTISPADFIPLAEETGLIIPIGEWVLYEACLQNKYWQNKGFLPVRIAVNISSRQFQQSNLVEMVSKTLKTTGLDAKYLELELELTESIIQDSKHAISTMHQLKEMGIHLSIDDFGTGYSSLSYLKTFPIDTLKIDQAFTTNIFTDLKDASLVDTIINMAHNLDLKVIAEGVETLEQLQFLQQRQCNEAQGYFFSRPISAEEMSTVFKEQFLAKIQ</sequence>
<dbReference type="Proteomes" id="UP000037146">
    <property type="component" value="Unassembled WGS sequence"/>
</dbReference>
<dbReference type="InterPro" id="IPR035919">
    <property type="entry name" value="EAL_sf"/>
</dbReference>
<reference evidence="8" key="1">
    <citation type="submission" date="2015-07" db="EMBL/GenBank/DDBJ databases">
        <title>Genome sequencing project for genomic taxonomy and phylogenomics of Bacillus-like bacteria.</title>
        <authorList>
            <person name="Liu B."/>
            <person name="Wang J."/>
            <person name="Zhu Y."/>
            <person name="Liu G."/>
            <person name="Chen Q."/>
            <person name="Chen Z."/>
            <person name="Lan J."/>
            <person name="Che J."/>
            <person name="Ge C."/>
            <person name="Shi H."/>
            <person name="Pan Z."/>
            <person name="Liu X."/>
        </authorList>
    </citation>
    <scope>NUCLEOTIDE SEQUENCE [LARGE SCALE GENOMIC DNA]</scope>
    <source>
        <strain evidence="8">FJAT-27997</strain>
    </source>
</reference>
<dbReference type="FunFam" id="3.30.70.270:FF:000001">
    <property type="entry name" value="Diguanylate cyclase domain protein"/>
    <property type="match status" value="1"/>
</dbReference>
<evidence type="ECO:0000313" key="8">
    <source>
        <dbReference type="Proteomes" id="UP000037146"/>
    </source>
</evidence>
<dbReference type="InterPro" id="IPR043128">
    <property type="entry name" value="Rev_trsase/Diguanyl_cyclase"/>
</dbReference>
<dbReference type="SMART" id="SM00091">
    <property type="entry name" value="PAS"/>
    <property type="match status" value="1"/>
</dbReference>
<evidence type="ECO:0000256" key="1">
    <source>
        <dbReference type="PROSITE-ProRule" id="PRU00244"/>
    </source>
</evidence>
<keyword evidence="1" id="KW-0472">Membrane</keyword>
<dbReference type="EMBL" id="LFZW01000001">
    <property type="protein sequence ID" value="KMY51505.1"/>
    <property type="molecule type" value="Genomic_DNA"/>
</dbReference>
<dbReference type="CDD" id="cd01949">
    <property type="entry name" value="GGDEF"/>
    <property type="match status" value="1"/>
</dbReference>
<dbReference type="InterPro" id="IPR035965">
    <property type="entry name" value="PAS-like_dom_sf"/>
</dbReference>
<dbReference type="InterPro" id="IPR001610">
    <property type="entry name" value="PAC"/>
</dbReference>
<evidence type="ECO:0000259" key="6">
    <source>
        <dbReference type="PROSITE" id="PS50924"/>
    </source>
</evidence>
<dbReference type="PROSITE" id="PS50113">
    <property type="entry name" value="PAC"/>
    <property type="match status" value="1"/>
</dbReference>
<dbReference type="Gene3D" id="3.20.20.450">
    <property type="entry name" value="EAL domain"/>
    <property type="match status" value="1"/>
</dbReference>
<feature type="transmembrane region" description="Helical" evidence="1">
    <location>
        <begin position="106"/>
        <end position="127"/>
    </location>
</feature>
<feature type="domain" description="PAS" evidence="2">
    <location>
        <begin position="252"/>
        <end position="322"/>
    </location>
</feature>
<dbReference type="SMART" id="SM00052">
    <property type="entry name" value="EAL"/>
    <property type="match status" value="1"/>
</dbReference>
<keyword evidence="8" id="KW-1185">Reference proteome</keyword>
<dbReference type="RefSeq" id="WP_082191179.1">
    <property type="nucleotide sequence ID" value="NZ_LFZW01000001.1"/>
</dbReference>
<dbReference type="PROSITE" id="PS50924">
    <property type="entry name" value="MHYT"/>
    <property type="match status" value="1"/>
</dbReference>
<evidence type="ECO:0000259" key="4">
    <source>
        <dbReference type="PROSITE" id="PS50883"/>
    </source>
</evidence>
<organism evidence="7 8">
    <name type="scientific">Peribacillus loiseleuriae</name>
    <dbReference type="NCBI Taxonomy" id="1679170"/>
    <lineage>
        <taxon>Bacteria</taxon>
        <taxon>Bacillati</taxon>
        <taxon>Bacillota</taxon>
        <taxon>Bacilli</taxon>
        <taxon>Bacillales</taxon>
        <taxon>Bacillaceae</taxon>
        <taxon>Peribacillus</taxon>
    </lineage>
</organism>
<dbReference type="SUPFAM" id="SSF141868">
    <property type="entry name" value="EAL domain-like"/>
    <property type="match status" value="1"/>
</dbReference>
<dbReference type="InterPro" id="IPR001633">
    <property type="entry name" value="EAL_dom"/>
</dbReference>
<dbReference type="OrthoDB" id="9759607at2"/>
<dbReference type="CDD" id="cd00130">
    <property type="entry name" value="PAS"/>
    <property type="match status" value="1"/>
</dbReference>
<dbReference type="InterPro" id="IPR005330">
    <property type="entry name" value="MHYT_dom"/>
</dbReference>
<evidence type="ECO:0000259" key="2">
    <source>
        <dbReference type="PROSITE" id="PS50112"/>
    </source>
</evidence>
<dbReference type="PROSITE" id="PS50112">
    <property type="entry name" value="PAS"/>
    <property type="match status" value="1"/>
</dbReference>
<dbReference type="SMART" id="SM00086">
    <property type="entry name" value="PAC"/>
    <property type="match status" value="1"/>
</dbReference>
<dbReference type="InterPro" id="IPR000160">
    <property type="entry name" value="GGDEF_dom"/>
</dbReference>
<dbReference type="PANTHER" id="PTHR44757:SF2">
    <property type="entry name" value="BIOFILM ARCHITECTURE MAINTENANCE PROTEIN MBAA"/>
    <property type="match status" value="1"/>
</dbReference>
<dbReference type="SMART" id="SM00267">
    <property type="entry name" value="GGDEF"/>
    <property type="match status" value="1"/>
</dbReference>
<evidence type="ECO:0000313" key="7">
    <source>
        <dbReference type="EMBL" id="KMY51505.1"/>
    </source>
</evidence>
<dbReference type="Gene3D" id="3.30.450.20">
    <property type="entry name" value="PAS domain"/>
    <property type="match status" value="1"/>
</dbReference>
<dbReference type="CDD" id="cd01948">
    <property type="entry name" value="EAL"/>
    <property type="match status" value="1"/>
</dbReference>
<dbReference type="PROSITE" id="PS50887">
    <property type="entry name" value="GGDEF"/>
    <property type="match status" value="1"/>
</dbReference>
<feature type="domain" description="MHYT" evidence="6">
    <location>
        <begin position="8"/>
        <end position="203"/>
    </location>
</feature>
<feature type="transmembrane region" description="Helical" evidence="1">
    <location>
        <begin position="12"/>
        <end position="32"/>
    </location>
</feature>
<name>A0A0K9GY09_9BACI</name>
<dbReference type="Pfam" id="PF03707">
    <property type="entry name" value="MHYT"/>
    <property type="match status" value="3"/>
</dbReference>
<dbReference type="InterPro" id="IPR000014">
    <property type="entry name" value="PAS"/>
</dbReference>
<comment type="caution">
    <text evidence="7">The sequence shown here is derived from an EMBL/GenBank/DDBJ whole genome shotgun (WGS) entry which is preliminary data.</text>
</comment>
<dbReference type="Pfam" id="PF00990">
    <property type="entry name" value="GGDEF"/>
    <property type="match status" value="1"/>
</dbReference>
<dbReference type="PATRIC" id="fig|1679170.3.peg.4497"/>
<dbReference type="Gene3D" id="3.30.70.270">
    <property type="match status" value="1"/>
</dbReference>
<dbReference type="InterPro" id="IPR029787">
    <property type="entry name" value="Nucleotide_cyclase"/>
</dbReference>
<dbReference type="AlphaFoldDB" id="A0A0K9GY09"/>
<dbReference type="PROSITE" id="PS50883">
    <property type="entry name" value="EAL"/>
    <property type="match status" value="1"/>
</dbReference>
<dbReference type="Pfam" id="PF13426">
    <property type="entry name" value="PAS_9"/>
    <property type="match status" value="1"/>
</dbReference>
<feature type="transmembrane region" description="Helical" evidence="1">
    <location>
        <begin position="220"/>
        <end position="241"/>
    </location>
</feature>
<feature type="transmembrane region" description="Helical" evidence="1">
    <location>
        <begin position="78"/>
        <end position="99"/>
    </location>
</feature>
<dbReference type="SUPFAM" id="SSF55073">
    <property type="entry name" value="Nucleotide cyclase"/>
    <property type="match status" value="1"/>
</dbReference>
<feature type="domain" description="EAL" evidence="4">
    <location>
        <begin position="553"/>
        <end position="808"/>
    </location>
</feature>
<feature type="transmembrane region" description="Helical" evidence="1">
    <location>
        <begin position="142"/>
        <end position="162"/>
    </location>
</feature>
<dbReference type="STRING" id="1679170.AC625_19785"/>
<evidence type="ECO:0000259" key="3">
    <source>
        <dbReference type="PROSITE" id="PS50113"/>
    </source>
</evidence>
<keyword evidence="1" id="KW-1133">Transmembrane helix</keyword>
<feature type="domain" description="PAC" evidence="3">
    <location>
        <begin position="329"/>
        <end position="379"/>
    </location>
</feature>
<dbReference type="SUPFAM" id="SSF55785">
    <property type="entry name" value="PYP-like sensor domain (PAS domain)"/>
    <property type="match status" value="1"/>
</dbReference>
<feature type="transmembrane region" description="Helical" evidence="1">
    <location>
        <begin position="44"/>
        <end position="72"/>
    </location>
</feature>
<dbReference type="NCBIfam" id="TIGR00229">
    <property type="entry name" value="sensory_box"/>
    <property type="match status" value="1"/>
</dbReference>
<proteinExistence type="predicted"/>
<accession>A0A0K9GY09</accession>
<gene>
    <name evidence="7" type="ORF">AC625_19785</name>
</gene>
<keyword evidence="1" id="KW-0812">Transmembrane</keyword>
<dbReference type="PANTHER" id="PTHR44757">
    <property type="entry name" value="DIGUANYLATE CYCLASE DGCP"/>
    <property type="match status" value="1"/>
</dbReference>
<dbReference type="GO" id="GO:0016020">
    <property type="term" value="C:membrane"/>
    <property type="evidence" value="ECO:0007669"/>
    <property type="project" value="UniProtKB-UniRule"/>
</dbReference>
<dbReference type="InterPro" id="IPR000700">
    <property type="entry name" value="PAS-assoc_C"/>
</dbReference>
<feature type="domain" description="GGDEF" evidence="5">
    <location>
        <begin position="412"/>
        <end position="544"/>
    </location>
</feature>
<dbReference type="InterPro" id="IPR052155">
    <property type="entry name" value="Biofilm_reg_signaling"/>
</dbReference>
<dbReference type="FunFam" id="3.20.20.450:FF:000001">
    <property type="entry name" value="Cyclic di-GMP phosphodiesterase yahA"/>
    <property type="match status" value="1"/>
</dbReference>